<dbReference type="Pfam" id="PF07538">
    <property type="entry name" value="ChW"/>
    <property type="match status" value="1"/>
</dbReference>
<evidence type="ECO:0000313" key="2">
    <source>
        <dbReference type="EMBL" id="TXS24191.1"/>
    </source>
</evidence>
<dbReference type="InterPro" id="IPR006637">
    <property type="entry name" value="ChW"/>
</dbReference>
<feature type="compositionally biased region" description="Low complexity" evidence="1">
    <location>
        <begin position="249"/>
        <end position="259"/>
    </location>
</feature>
<dbReference type="SMART" id="SM00728">
    <property type="entry name" value="ChW"/>
    <property type="match status" value="1"/>
</dbReference>
<comment type="caution">
    <text evidence="2">The sequence shown here is derived from an EMBL/GenBank/DDBJ whole genome shotgun (WGS) entry which is preliminary data.</text>
</comment>
<feature type="compositionally biased region" description="Basic and acidic residues" evidence="1">
    <location>
        <begin position="260"/>
        <end position="271"/>
    </location>
</feature>
<proteinExistence type="predicted"/>
<evidence type="ECO:0000256" key="1">
    <source>
        <dbReference type="SAM" id="MobiDB-lite"/>
    </source>
</evidence>
<protein>
    <submittedName>
        <fullName evidence="2">Hydrogenase expression protein HypA</fullName>
    </submittedName>
</protein>
<organism evidence="2">
    <name type="scientific">Streptomyces sp. gb1(2016)</name>
    <dbReference type="NCBI Taxonomy" id="1828321"/>
    <lineage>
        <taxon>Bacteria</taxon>
        <taxon>Bacillati</taxon>
        <taxon>Actinomycetota</taxon>
        <taxon>Actinomycetes</taxon>
        <taxon>Kitasatosporales</taxon>
        <taxon>Streptomycetaceae</taxon>
        <taxon>Streptomyces</taxon>
    </lineage>
</organism>
<dbReference type="EMBL" id="RDBM01000037">
    <property type="protein sequence ID" value="TXS24191.1"/>
    <property type="molecule type" value="Genomic_DNA"/>
</dbReference>
<feature type="compositionally biased region" description="Low complexity" evidence="1">
    <location>
        <begin position="99"/>
        <end position="119"/>
    </location>
</feature>
<feature type="region of interest" description="Disordered" evidence="1">
    <location>
        <begin position="217"/>
        <end position="301"/>
    </location>
</feature>
<feature type="region of interest" description="Disordered" evidence="1">
    <location>
        <begin position="1"/>
        <end position="196"/>
    </location>
</feature>
<feature type="compositionally biased region" description="Low complexity" evidence="1">
    <location>
        <begin position="9"/>
        <end position="37"/>
    </location>
</feature>
<reference evidence="2" key="1">
    <citation type="submission" date="2018-10" db="EMBL/GenBank/DDBJ databases">
        <authorList>
            <person name="Hariharan J."/>
            <person name="Choudoir M.J."/>
            <person name="Diebold P."/>
            <person name="Panke-Buisse K."/>
            <person name="Campbell A.N."/>
            <person name="Buckley D.H."/>
        </authorList>
    </citation>
    <scope>NUCLEOTIDE SEQUENCE</scope>
    <source>
        <strain evidence="2">Gb1</strain>
    </source>
</reference>
<dbReference type="AlphaFoldDB" id="A0A652KKL7"/>
<name>A0A652KKL7_9ACTN</name>
<feature type="compositionally biased region" description="Polar residues" evidence="1">
    <location>
        <begin position="126"/>
        <end position="141"/>
    </location>
</feature>
<accession>A0A652KKL7</accession>
<feature type="compositionally biased region" description="Low complexity" evidence="1">
    <location>
        <begin position="162"/>
        <end position="173"/>
    </location>
</feature>
<gene>
    <name evidence="2" type="ORF">EAO74_27285</name>
</gene>
<feature type="compositionally biased region" description="Basic and acidic residues" evidence="1">
    <location>
        <begin position="219"/>
        <end position="229"/>
    </location>
</feature>
<feature type="compositionally biased region" description="Low complexity" evidence="1">
    <location>
        <begin position="142"/>
        <end position="155"/>
    </location>
</feature>
<sequence>MAREHDPSSHIPSSPSTSSGASGASGSSPVSVRRAVPMQGAAGDPGDALTPGGLRGRKGTSSTAADPDVVAQGRTSGRPESGGSGDEAPEGADRRAQTAERAGAAAAPASGTGAARGAGVPEPSTEETPGTASADSGENTVSSASSGSDSDPAAAHTATSTVGGSPDAVAAAAGSGGAGAGTQADGEPPGSRPKKPMLAAAAIIGVILVSVPFLLAGQDDDRKPEKDRTQNAAGTVLDTERSAVPETYTSKSPSPSVTPTKEKEKPRDKPSESPSAKPVIVPPPVTPERKPTATVTAKAPPNTAASALSSLAKADPGGRHICYRAFVGGSGWQAPVCDGTMAGTAGQGKRITALNIAVWNVGGSSANALLHDEGATNGNAKWAPSWTAVVADGKNNYIGSSKQGAPFLTGFAMNVGKGGVCHTAKMGNGGWGGQYCKGSRPEYMFVGTTDNKGWFEAVKLTV</sequence>